<proteinExistence type="predicted"/>
<keyword evidence="2" id="KW-1185">Reference proteome</keyword>
<evidence type="ECO:0000313" key="1">
    <source>
        <dbReference type="EMBL" id="KAG5589343.1"/>
    </source>
</evidence>
<comment type="caution">
    <text evidence="1">The sequence shown here is derived from an EMBL/GenBank/DDBJ whole genome shotgun (WGS) entry which is preliminary data.</text>
</comment>
<evidence type="ECO:0000313" key="2">
    <source>
        <dbReference type="Proteomes" id="UP000824120"/>
    </source>
</evidence>
<organism evidence="1 2">
    <name type="scientific">Solanum commersonii</name>
    <name type="common">Commerson's wild potato</name>
    <name type="synonym">Commerson's nightshade</name>
    <dbReference type="NCBI Taxonomy" id="4109"/>
    <lineage>
        <taxon>Eukaryota</taxon>
        <taxon>Viridiplantae</taxon>
        <taxon>Streptophyta</taxon>
        <taxon>Embryophyta</taxon>
        <taxon>Tracheophyta</taxon>
        <taxon>Spermatophyta</taxon>
        <taxon>Magnoliopsida</taxon>
        <taxon>eudicotyledons</taxon>
        <taxon>Gunneridae</taxon>
        <taxon>Pentapetalae</taxon>
        <taxon>asterids</taxon>
        <taxon>lamiids</taxon>
        <taxon>Solanales</taxon>
        <taxon>Solanaceae</taxon>
        <taxon>Solanoideae</taxon>
        <taxon>Solaneae</taxon>
        <taxon>Solanum</taxon>
    </lineage>
</organism>
<dbReference type="AlphaFoldDB" id="A0A9J5XPC7"/>
<reference evidence="1 2" key="1">
    <citation type="submission" date="2020-09" db="EMBL/GenBank/DDBJ databases">
        <title>De no assembly of potato wild relative species, Solanum commersonii.</title>
        <authorList>
            <person name="Cho K."/>
        </authorList>
    </citation>
    <scope>NUCLEOTIDE SEQUENCE [LARGE SCALE GENOMIC DNA]</scope>
    <source>
        <strain evidence="1">LZ3.2</strain>
        <tissue evidence="1">Leaf</tissue>
    </source>
</reference>
<dbReference type="EMBL" id="JACXVP010000008">
    <property type="protein sequence ID" value="KAG5589343.1"/>
    <property type="molecule type" value="Genomic_DNA"/>
</dbReference>
<protein>
    <submittedName>
        <fullName evidence="1">Uncharacterized protein</fullName>
    </submittedName>
</protein>
<name>A0A9J5XPC7_SOLCO</name>
<feature type="non-terminal residue" evidence="1">
    <location>
        <position position="69"/>
    </location>
</feature>
<dbReference type="Proteomes" id="UP000824120">
    <property type="component" value="Chromosome 8"/>
</dbReference>
<gene>
    <name evidence="1" type="ORF">H5410_039857</name>
</gene>
<accession>A0A9J5XPC7</accession>
<sequence length="69" mass="8170">MKVARIQNSRGVWVEKEEDIAVETVEHFQNLGMLLVFLKKVLRKMGLSDRFVVMVWRLISNNYYSILLN</sequence>